<name>A0AAN7UUN5_9PEZI</name>
<comment type="caution">
    <text evidence="2">The sequence shown here is derived from an EMBL/GenBank/DDBJ whole genome shotgun (WGS) entry which is preliminary data.</text>
</comment>
<sequence>MAALHLGTERESFILLGRRHILLRRHQELPRALRATVPRLGGQIHGPSRRAITRLEIVEGHLDLLAVQTRLGFALLNPSSGAIRRISVIRHEEDASLKDKVRMNDGGIDARGRWWAGSMALDEESIIGRLWRLDGGEVKDMSEGNEDERLPSLMGLSGLLMVKLCIRVIHRKGRFISTYFQAPFYNKATTANSPGIRLISQSAVMSNDSYITGLTTTSRMARRATSDCSNTLRTAECRIV</sequence>
<organism evidence="2 3">
    <name type="scientific">Xylaria bambusicola</name>
    <dbReference type="NCBI Taxonomy" id="326684"/>
    <lineage>
        <taxon>Eukaryota</taxon>
        <taxon>Fungi</taxon>
        <taxon>Dikarya</taxon>
        <taxon>Ascomycota</taxon>
        <taxon>Pezizomycotina</taxon>
        <taxon>Sordariomycetes</taxon>
        <taxon>Xylariomycetidae</taxon>
        <taxon>Xylariales</taxon>
        <taxon>Xylariaceae</taxon>
        <taxon>Xylaria</taxon>
    </lineage>
</organism>
<dbReference type="EMBL" id="JAWHQM010000019">
    <property type="protein sequence ID" value="KAK5631424.1"/>
    <property type="molecule type" value="Genomic_DNA"/>
</dbReference>
<reference evidence="2 3" key="1">
    <citation type="submission" date="2023-10" db="EMBL/GenBank/DDBJ databases">
        <title>Draft genome sequence of Xylaria bambusicola isolate GMP-LS, the root and basal stem rot pathogen of sugarcane in Indonesia.</title>
        <authorList>
            <person name="Selvaraj P."/>
            <person name="Muralishankar V."/>
            <person name="Muruganantham S."/>
            <person name="Sp S."/>
            <person name="Haryani S."/>
            <person name="Lau K.J.X."/>
            <person name="Naqvi N.I."/>
        </authorList>
    </citation>
    <scope>NUCLEOTIDE SEQUENCE [LARGE SCALE GENOMIC DNA]</scope>
    <source>
        <strain evidence="2">GMP-LS</strain>
    </source>
</reference>
<dbReference type="AlphaFoldDB" id="A0AAN7UUN5"/>
<proteinExistence type="predicted"/>
<keyword evidence="3" id="KW-1185">Reference proteome</keyword>
<dbReference type="Pfam" id="PF08450">
    <property type="entry name" value="SGL"/>
    <property type="match status" value="1"/>
</dbReference>
<dbReference type="InterPro" id="IPR013658">
    <property type="entry name" value="SGL"/>
</dbReference>
<evidence type="ECO:0000313" key="3">
    <source>
        <dbReference type="Proteomes" id="UP001305414"/>
    </source>
</evidence>
<gene>
    <name evidence="2" type="ORF">RRF57_007138</name>
</gene>
<dbReference type="Gene3D" id="2.120.10.30">
    <property type="entry name" value="TolB, C-terminal domain"/>
    <property type="match status" value="1"/>
</dbReference>
<protein>
    <recommendedName>
        <fullName evidence="1">SMP-30/Gluconolactonase/LRE-like region domain-containing protein</fullName>
    </recommendedName>
</protein>
<feature type="domain" description="SMP-30/Gluconolactonase/LRE-like region" evidence="1">
    <location>
        <begin position="65"/>
        <end position="141"/>
    </location>
</feature>
<evidence type="ECO:0000313" key="2">
    <source>
        <dbReference type="EMBL" id="KAK5631424.1"/>
    </source>
</evidence>
<dbReference type="Proteomes" id="UP001305414">
    <property type="component" value="Unassembled WGS sequence"/>
</dbReference>
<dbReference type="SUPFAM" id="SSF63829">
    <property type="entry name" value="Calcium-dependent phosphotriesterase"/>
    <property type="match status" value="1"/>
</dbReference>
<accession>A0AAN7UUN5</accession>
<evidence type="ECO:0000259" key="1">
    <source>
        <dbReference type="Pfam" id="PF08450"/>
    </source>
</evidence>
<dbReference type="InterPro" id="IPR011042">
    <property type="entry name" value="6-blade_b-propeller_TolB-like"/>
</dbReference>